<dbReference type="PROSITE" id="PS51257">
    <property type="entry name" value="PROKAR_LIPOPROTEIN"/>
    <property type="match status" value="1"/>
</dbReference>
<dbReference type="PANTHER" id="PTHR45586:SF1">
    <property type="entry name" value="LIPOPOLYSACCHARIDE ASSEMBLY PROTEIN B"/>
    <property type="match status" value="1"/>
</dbReference>
<dbReference type="PANTHER" id="PTHR45586">
    <property type="entry name" value="TPR REPEAT-CONTAINING PROTEIN PA4667"/>
    <property type="match status" value="1"/>
</dbReference>
<feature type="region of interest" description="Disordered" evidence="4">
    <location>
        <begin position="283"/>
        <end position="315"/>
    </location>
</feature>
<dbReference type="CDD" id="cd00118">
    <property type="entry name" value="LysM"/>
    <property type="match status" value="1"/>
</dbReference>
<dbReference type="PROSITE" id="PS51782">
    <property type="entry name" value="LYSM"/>
    <property type="match status" value="1"/>
</dbReference>
<dbReference type="Gene3D" id="3.10.350.10">
    <property type="entry name" value="LysM domain"/>
    <property type="match status" value="1"/>
</dbReference>
<feature type="repeat" description="TPR" evidence="3">
    <location>
        <begin position="154"/>
        <end position="187"/>
    </location>
</feature>
<dbReference type="Gene3D" id="1.25.40.10">
    <property type="entry name" value="Tetratricopeptide repeat domain"/>
    <property type="match status" value="1"/>
</dbReference>
<dbReference type="NCBIfam" id="TIGR02521">
    <property type="entry name" value="type_IV_pilW"/>
    <property type="match status" value="1"/>
</dbReference>
<dbReference type="SMART" id="SM00257">
    <property type="entry name" value="LysM"/>
    <property type="match status" value="1"/>
</dbReference>
<name>A0A099KJV5_COLPS</name>
<dbReference type="PROSITE" id="PS50005">
    <property type="entry name" value="TPR"/>
    <property type="match status" value="2"/>
</dbReference>
<dbReference type="Pfam" id="PF01476">
    <property type="entry name" value="LysM"/>
    <property type="match status" value="1"/>
</dbReference>
<dbReference type="InterPro" id="IPR011990">
    <property type="entry name" value="TPR-like_helical_dom_sf"/>
</dbReference>
<feature type="domain" description="LysM" evidence="5">
    <location>
        <begin position="501"/>
        <end position="545"/>
    </location>
</feature>
<evidence type="ECO:0000256" key="1">
    <source>
        <dbReference type="ARBA" id="ARBA00022737"/>
    </source>
</evidence>
<protein>
    <submittedName>
        <fullName evidence="6">Type IV pilus biogenesis/stability protein PilW</fullName>
    </submittedName>
</protein>
<comment type="caution">
    <text evidence="6">The sequence shown here is derived from an EMBL/GenBank/DDBJ whole genome shotgun (WGS) entry which is preliminary data.</text>
</comment>
<feature type="compositionally biased region" description="Polar residues" evidence="4">
    <location>
        <begin position="303"/>
        <end position="315"/>
    </location>
</feature>
<evidence type="ECO:0000313" key="7">
    <source>
        <dbReference type="Proteomes" id="UP000029868"/>
    </source>
</evidence>
<dbReference type="InterPro" id="IPR051012">
    <property type="entry name" value="CellSynth/LPSAsmb/PSIAsmb"/>
</dbReference>
<dbReference type="PATRIC" id="fig|28229.3.peg.3374"/>
<evidence type="ECO:0000259" key="5">
    <source>
        <dbReference type="PROSITE" id="PS51782"/>
    </source>
</evidence>
<gene>
    <name evidence="6" type="ORF">GAB14E_3457</name>
</gene>
<evidence type="ECO:0000313" key="6">
    <source>
        <dbReference type="EMBL" id="KGJ90651.1"/>
    </source>
</evidence>
<organism evidence="6 7">
    <name type="scientific">Colwellia psychrerythraea</name>
    <name type="common">Vibrio psychroerythus</name>
    <dbReference type="NCBI Taxonomy" id="28229"/>
    <lineage>
        <taxon>Bacteria</taxon>
        <taxon>Pseudomonadati</taxon>
        <taxon>Pseudomonadota</taxon>
        <taxon>Gammaproteobacteria</taxon>
        <taxon>Alteromonadales</taxon>
        <taxon>Colwelliaceae</taxon>
        <taxon>Colwellia</taxon>
    </lineage>
</organism>
<sequence>MHILDKAMAKYILPTILAAVSLSLLSGCVTQSFENNEPIVKNQANRDEMAATRVSLGLGYLKMGDMSQAKLNLEKAKRFSPNLVQVHTAFAHYYETVGESELAIASFEQALIIKADSADTLNNYGVFLCRQDKIAAAEVQFLKAIAVPSYILVSQSYENLASCYLQSNDFEKAEMYLNKAIFHSPNRTATLLQMIRLQYAMGDYKESKRFLQKFERKTQRFTADSLALAYKLYWKLGQRRTANNYANMLVKMYPQSWEGKQYLLNELEYIDADDLARKYQVSEKEKNQHLSPSSNKRVVKLSPNKTKNSPYTSSVKTTIPATNSKKLPAVNSAATVVTTPIIENTVATNTAVNSATQSALGSGTTLLSATVAGAVVVTNLPVSHASTPVANTAAANTKELNPVINETGNVAAEEITTTAVLAQSDVNTLEPTSTKPVPATRDVPLPEAIHQEMETVVTIAEIHESAATITQESIKVTTPIIASAVLAESVGNSEVLDEEEVFHAVKPGENLYNISVKYNVKLDTLRRWNNISEKNKIRIGDKLYVVDPQTVKNIND</sequence>
<accession>A0A099KJV5</accession>
<dbReference type="SMART" id="SM00028">
    <property type="entry name" value="TPR"/>
    <property type="match status" value="4"/>
</dbReference>
<keyword evidence="1" id="KW-0677">Repeat</keyword>
<dbReference type="SUPFAM" id="SSF48452">
    <property type="entry name" value="TPR-like"/>
    <property type="match status" value="1"/>
</dbReference>
<dbReference type="InterPro" id="IPR018392">
    <property type="entry name" value="LysM"/>
</dbReference>
<dbReference type="Proteomes" id="UP000029868">
    <property type="component" value="Unassembled WGS sequence"/>
</dbReference>
<dbReference type="InterPro" id="IPR013360">
    <property type="entry name" value="Pilus_4_PilW"/>
</dbReference>
<evidence type="ECO:0000256" key="4">
    <source>
        <dbReference type="SAM" id="MobiDB-lite"/>
    </source>
</evidence>
<feature type="repeat" description="TPR" evidence="3">
    <location>
        <begin position="50"/>
        <end position="83"/>
    </location>
</feature>
<dbReference type="SUPFAM" id="SSF54106">
    <property type="entry name" value="LysM domain"/>
    <property type="match status" value="1"/>
</dbReference>
<dbReference type="EMBL" id="JQEC01000045">
    <property type="protein sequence ID" value="KGJ90651.1"/>
    <property type="molecule type" value="Genomic_DNA"/>
</dbReference>
<dbReference type="InterPro" id="IPR019734">
    <property type="entry name" value="TPR_rpt"/>
</dbReference>
<dbReference type="InterPro" id="IPR036779">
    <property type="entry name" value="LysM_dom_sf"/>
</dbReference>
<dbReference type="Pfam" id="PF13424">
    <property type="entry name" value="TPR_12"/>
    <property type="match status" value="1"/>
</dbReference>
<proteinExistence type="predicted"/>
<dbReference type="AlphaFoldDB" id="A0A099KJV5"/>
<evidence type="ECO:0000256" key="3">
    <source>
        <dbReference type="PROSITE-ProRule" id="PRU00339"/>
    </source>
</evidence>
<reference evidence="6 7" key="1">
    <citation type="submission" date="2014-08" db="EMBL/GenBank/DDBJ databases">
        <title>Genomic and Phenotypic Diversity of Colwellia psychrerythraea strains from Disparate Marine Basins.</title>
        <authorList>
            <person name="Techtmann S.M."/>
            <person name="Stelling S.C."/>
            <person name="Utturkar S.M."/>
            <person name="Alshibli N."/>
            <person name="Harris A."/>
            <person name="Brown S.D."/>
            <person name="Hazen T.C."/>
        </authorList>
    </citation>
    <scope>NUCLEOTIDE SEQUENCE [LARGE SCALE GENOMIC DNA]</scope>
    <source>
        <strain evidence="6 7">GAB14E</strain>
    </source>
</reference>
<evidence type="ECO:0000256" key="2">
    <source>
        <dbReference type="ARBA" id="ARBA00022803"/>
    </source>
</evidence>
<keyword evidence="2 3" id="KW-0802">TPR repeat</keyword>